<protein>
    <submittedName>
        <fullName evidence="1">Uncharacterized protein</fullName>
    </submittedName>
</protein>
<accession>A0ABR1YJS1</accession>
<evidence type="ECO:0000313" key="1">
    <source>
        <dbReference type="EMBL" id="KAK8232060.1"/>
    </source>
</evidence>
<dbReference type="EMBL" id="JBBWRZ010000007">
    <property type="protein sequence ID" value="KAK8232060.1"/>
    <property type="molecule type" value="Genomic_DNA"/>
</dbReference>
<proteinExistence type="predicted"/>
<sequence length="153" mass="16676">MVRRNSCLALPLPLPCPACSRVQSDSGRSIRARRHESILELQEQASKRASASIQSVGTNQGVVLQLRLLAVGTYSLALSSPDDDDDEDEHGHHHCRSAASSLVDVSGMILGGFGLEKENVTHLRTLEHLEPSENCGRYLNTGQETARESATWD</sequence>
<gene>
    <name evidence="1" type="ORF">HDK90DRAFT_467258</name>
</gene>
<reference evidence="1 2" key="1">
    <citation type="submission" date="2024-04" db="EMBL/GenBank/DDBJ databases">
        <title>Phyllosticta paracitricarpa is synonymous to the EU quarantine fungus P. citricarpa based on phylogenomic analyses.</title>
        <authorList>
            <consortium name="Lawrence Berkeley National Laboratory"/>
            <person name="Van Ingen-Buijs V.A."/>
            <person name="Van Westerhoven A.C."/>
            <person name="Haridas S."/>
            <person name="Skiadas P."/>
            <person name="Martin F."/>
            <person name="Groenewald J.Z."/>
            <person name="Crous P.W."/>
            <person name="Seidl M.F."/>
        </authorList>
    </citation>
    <scope>NUCLEOTIDE SEQUENCE [LARGE SCALE GENOMIC DNA]</scope>
    <source>
        <strain evidence="1 2">CBS 123374</strain>
    </source>
</reference>
<organism evidence="1 2">
    <name type="scientific">Phyllosticta capitalensis</name>
    <dbReference type="NCBI Taxonomy" id="121624"/>
    <lineage>
        <taxon>Eukaryota</taxon>
        <taxon>Fungi</taxon>
        <taxon>Dikarya</taxon>
        <taxon>Ascomycota</taxon>
        <taxon>Pezizomycotina</taxon>
        <taxon>Dothideomycetes</taxon>
        <taxon>Dothideomycetes incertae sedis</taxon>
        <taxon>Botryosphaeriales</taxon>
        <taxon>Phyllostictaceae</taxon>
        <taxon>Phyllosticta</taxon>
    </lineage>
</organism>
<comment type="caution">
    <text evidence="1">The sequence shown here is derived from an EMBL/GenBank/DDBJ whole genome shotgun (WGS) entry which is preliminary data.</text>
</comment>
<dbReference type="Proteomes" id="UP001492380">
    <property type="component" value="Unassembled WGS sequence"/>
</dbReference>
<evidence type="ECO:0000313" key="2">
    <source>
        <dbReference type="Proteomes" id="UP001492380"/>
    </source>
</evidence>
<name>A0ABR1YJS1_9PEZI</name>
<keyword evidence="2" id="KW-1185">Reference proteome</keyword>